<organism evidence="1">
    <name type="scientific">marine sediment metagenome</name>
    <dbReference type="NCBI Taxonomy" id="412755"/>
    <lineage>
        <taxon>unclassified sequences</taxon>
        <taxon>metagenomes</taxon>
        <taxon>ecological metagenomes</taxon>
    </lineage>
</organism>
<protein>
    <submittedName>
        <fullName evidence="1">Uncharacterized protein</fullName>
    </submittedName>
</protein>
<gene>
    <name evidence="1" type="ORF">LCGC14_1053090</name>
</gene>
<accession>A0A0F9NA71</accession>
<comment type="caution">
    <text evidence="1">The sequence shown here is derived from an EMBL/GenBank/DDBJ whole genome shotgun (WGS) entry which is preliminary data.</text>
</comment>
<sequence>MSDPLEHLNKITEELVEMGKHGHLNDFKANTAASAVHYELTELRKILEELEKNETNLLK</sequence>
<reference evidence="1" key="1">
    <citation type="journal article" date="2015" name="Nature">
        <title>Complex archaea that bridge the gap between prokaryotes and eukaryotes.</title>
        <authorList>
            <person name="Spang A."/>
            <person name="Saw J.H."/>
            <person name="Jorgensen S.L."/>
            <person name="Zaremba-Niedzwiedzka K."/>
            <person name="Martijn J."/>
            <person name="Lind A.E."/>
            <person name="van Eijk R."/>
            <person name="Schleper C."/>
            <person name="Guy L."/>
            <person name="Ettema T.J."/>
        </authorList>
    </citation>
    <scope>NUCLEOTIDE SEQUENCE</scope>
</reference>
<dbReference type="AlphaFoldDB" id="A0A0F9NA71"/>
<dbReference type="EMBL" id="LAZR01004415">
    <property type="protein sequence ID" value="KKN08807.1"/>
    <property type="molecule type" value="Genomic_DNA"/>
</dbReference>
<name>A0A0F9NA71_9ZZZZ</name>
<evidence type="ECO:0000313" key="1">
    <source>
        <dbReference type="EMBL" id="KKN08807.1"/>
    </source>
</evidence>
<proteinExistence type="predicted"/>